<dbReference type="InterPro" id="IPR004131">
    <property type="entry name" value="PPase-energised_H-pump"/>
</dbReference>
<gene>
    <name evidence="11" type="ORF">PPENT_87.1.T1410038</name>
</gene>
<feature type="transmembrane region" description="Helical" evidence="10">
    <location>
        <begin position="786"/>
        <end position="810"/>
    </location>
</feature>
<evidence type="ECO:0000256" key="1">
    <source>
        <dbReference type="ARBA" id="ARBA00004127"/>
    </source>
</evidence>
<organism evidence="11 12">
    <name type="scientific">Paramecium pentaurelia</name>
    <dbReference type="NCBI Taxonomy" id="43138"/>
    <lineage>
        <taxon>Eukaryota</taxon>
        <taxon>Sar</taxon>
        <taxon>Alveolata</taxon>
        <taxon>Ciliophora</taxon>
        <taxon>Intramacronucleata</taxon>
        <taxon>Oligohymenophorea</taxon>
        <taxon>Peniculida</taxon>
        <taxon>Parameciidae</taxon>
        <taxon>Paramecium</taxon>
    </lineage>
</organism>
<feature type="transmembrane region" description="Helical" evidence="10">
    <location>
        <begin position="963"/>
        <end position="985"/>
    </location>
</feature>
<keyword evidence="3" id="KW-0813">Transport</keyword>
<dbReference type="Proteomes" id="UP000689195">
    <property type="component" value="Unassembled WGS sequence"/>
</dbReference>
<evidence type="ECO:0000256" key="7">
    <source>
        <dbReference type="ARBA" id="ARBA00022989"/>
    </source>
</evidence>
<feature type="transmembrane region" description="Helical" evidence="10">
    <location>
        <begin position="600"/>
        <end position="618"/>
    </location>
</feature>
<evidence type="ECO:0000256" key="2">
    <source>
        <dbReference type="ARBA" id="ARBA00013242"/>
    </source>
</evidence>
<proteinExistence type="predicted"/>
<comment type="subcellular location">
    <subcellularLocation>
        <location evidence="1">Endomembrane system</location>
        <topology evidence="1">Multi-pass membrane protein</topology>
    </subcellularLocation>
</comment>
<name>A0A8S1Y1Z1_9CILI</name>
<dbReference type="PANTHER" id="PTHR31998">
    <property type="entry name" value="K(+)-INSENSITIVE PYROPHOSPHATE-ENERGIZED PROTON PUMP"/>
    <property type="match status" value="1"/>
</dbReference>
<feature type="transmembrane region" description="Helical" evidence="10">
    <location>
        <begin position="112"/>
        <end position="132"/>
    </location>
</feature>
<feature type="transmembrane region" description="Helical" evidence="10">
    <location>
        <begin position="566"/>
        <end position="588"/>
    </location>
</feature>
<dbReference type="GO" id="GO:0009678">
    <property type="term" value="F:diphosphate hydrolysis-driven proton transmembrane transporter activity"/>
    <property type="evidence" value="ECO:0007669"/>
    <property type="project" value="UniProtKB-EC"/>
</dbReference>
<feature type="transmembrane region" description="Helical" evidence="10">
    <location>
        <begin position="1027"/>
        <end position="1045"/>
    </location>
</feature>
<feature type="transmembrane region" description="Helical" evidence="10">
    <location>
        <begin position="437"/>
        <end position="460"/>
    </location>
</feature>
<keyword evidence="4 10" id="KW-0812">Transmembrane</keyword>
<feature type="transmembrane region" description="Helical" evidence="10">
    <location>
        <begin position="746"/>
        <end position="766"/>
    </location>
</feature>
<evidence type="ECO:0000313" key="12">
    <source>
        <dbReference type="Proteomes" id="UP000689195"/>
    </source>
</evidence>
<feature type="transmembrane region" description="Helical" evidence="10">
    <location>
        <begin position="868"/>
        <end position="888"/>
    </location>
</feature>
<keyword evidence="9 10" id="KW-0472">Membrane</keyword>
<keyword evidence="7 10" id="KW-1133">Transmembrane helix</keyword>
<accession>A0A8S1Y1Z1</accession>
<evidence type="ECO:0000256" key="3">
    <source>
        <dbReference type="ARBA" id="ARBA00022448"/>
    </source>
</evidence>
<sequence length="1137" mass="127552">MSSLGPLIVIILVFIIGIVWYFIHLIAQGFTSLYKDEQAFLSDQLKGLLGVDDIQRNSYRPSVEPIYISSIVDLIVTSIRGLWLAQLLYILLLLFLFFIVVGVFFIDYPFQFIFNTIVGVITVMLFSHYMILTNGKGLTRALISASFSKEDCYSYMYSSGFAMLSLLLSLFLGIYVLMYFFNLAIWGGEQKQKEYEKISILMMGYLMGLLLGGFIYREGLSLMSRSFKTATIGLIKSDVNLSIGNSNISQLTRLAYMVSQQAGNTLINYLDIGFILVFLSCSVFALFVNSPEVLENENKNGFILGPIYLICLGYLGSICCYLLRTMCRDSQAPSFTAINVRWQVIIGALISFIILVTFPFNILISEFTLKGNNSQDIDLSGKSSTHACWCYLLGLIFNVIHISLFEWYTSHGCSKVRNLGLATSDRIMSMNLIYSNYLGDLFSAIPMILMLLLITIVYSIQGFAGLLFAASGYISIFIIYGIIYQIGCNSSESYKLTCFVHFKSEIQGRIFAIYWEAKNYMIYLKSTNAGALTLISIGFIGSQLYQHPGTLEDCYSYMYSSGFAMLSLLLSLFLGIYVLMYFFNLAIWGGEQKQKEYEKISILMMGYLMGLLLGGFIYREGLSLMSRSFKTATIGLIKSDVNLSIGNSNISQLTRLAYMVSQQAGNTLINYLDIGFILVFLSCSVFALFVNSPEVLENENKNGFILGPIYLICLGYLGSICCYLLRTMCRDSQAPSFTAINVRWQVIIGALISFIILVTFPFNILISEFTLKGNNSQDIDLSGKSSTHACWCYLLGLIFNVIHISLFEWYTSHGCSKVRNLGLATSDRIMSMNLIYSNYLGDLFSAIPMILMLLLITIVYSIQGFAGLLFAASGYISIFIIYGIIYQIGCNSSESYKLTCFVHFKSEIQGRIFAIYWEAKNYMIYLKSTNAGALTLISIGFIGSQLYQHPGTLGSLFTHYKGIIGLLIGFAMMFVCRGISIWGIIKLAKNYFICQPSNDSEGKINYFSDNRIIEFTKIKYTQSILHVSYNIIFLTLTLLLTGYLYGQQGTIALMIGSSISLLIIQYNGLIKGTALENAKIYNEIEDNKKTSHYIMYVAGDTYACATEESNACPLVPYFIFSFCLLISCQNKFTSADK</sequence>
<protein>
    <recommendedName>
        <fullName evidence="2">H(+)-exporting diphosphatase</fullName>
        <ecNumber evidence="2">7.1.3.1</ecNumber>
    </recommendedName>
</protein>
<feature type="transmembrane region" description="Helical" evidence="10">
    <location>
        <begin position="466"/>
        <end position="486"/>
    </location>
</feature>
<evidence type="ECO:0000256" key="8">
    <source>
        <dbReference type="ARBA" id="ARBA00023065"/>
    </source>
</evidence>
<evidence type="ECO:0000256" key="4">
    <source>
        <dbReference type="ARBA" id="ARBA00022692"/>
    </source>
</evidence>
<feature type="transmembrane region" description="Helical" evidence="10">
    <location>
        <begin position="6"/>
        <end position="27"/>
    </location>
</feature>
<feature type="transmembrane region" description="Helical" evidence="10">
    <location>
        <begin position="87"/>
        <end position="106"/>
    </location>
</feature>
<feature type="transmembrane region" description="Helical" evidence="10">
    <location>
        <begin position="153"/>
        <end position="178"/>
    </location>
</feature>
<evidence type="ECO:0000256" key="10">
    <source>
        <dbReference type="SAM" id="Phobius"/>
    </source>
</evidence>
<feature type="transmembrane region" description="Helical" evidence="10">
    <location>
        <begin position="924"/>
        <end position="943"/>
    </location>
</feature>
<feature type="transmembrane region" description="Helical" evidence="10">
    <location>
        <begin position="301"/>
        <end position="323"/>
    </location>
</feature>
<keyword evidence="12" id="KW-1185">Reference proteome</keyword>
<reference evidence="11" key="1">
    <citation type="submission" date="2021-01" db="EMBL/GenBank/DDBJ databases">
        <authorList>
            <consortium name="Genoscope - CEA"/>
            <person name="William W."/>
        </authorList>
    </citation>
    <scope>NUCLEOTIDE SEQUENCE</scope>
</reference>
<dbReference type="AlphaFoldDB" id="A0A8S1Y1Z1"/>
<dbReference type="GO" id="GO:0004427">
    <property type="term" value="F:inorganic diphosphate phosphatase activity"/>
    <property type="evidence" value="ECO:0007669"/>
    <property type="project" value="InterPro"/>
</dbReference>
<evidence type="ECO:0000256" key="6">
    <source>
        <dbReference type="ARBA" id="ARBA00022967"/>
    </source>
</evidence>
<dbReference type="GO" id="GO:0016020">
    <property type="term" value="C:membrane"/>
    <property type="evidence" value="ECO:0007669"/>
    <property type="project" value="InterPro"/>
</dbReference>
<feature type="transmembrane region" description="Helical" evidence="10">
    <location>
        <begin position="344"/>
        <end position="364"/>
    </location>
</feature>
<feature type="transmembrane region" description="Helical" evidence="10">
    <location>
        <begin position="668"/>
        <end position="691"/>
    </location>
</feature>
<dbReference type="EC" id="7.1.3.1" evidence="2"/>
<evidence type="ECO:0000256" key="5">
    <source>
        <dbReference type="ARBA" id="ARBA00022842"/>
    </source>
</evidence>
<feature type="transmembrane region" description="Helical" evidence="10">
    <location>
        <begin position="703"/>
        <end position="725"/>
    </location>
</feature>
<feature type="transmembrane region" description="Helical" evidence="10">
    <location>
        <begin position="266"/>
        <end position="289"/>
    </location>
</feature>
<comment type="caution">
    <text evidence="11">The sequence shown here is derived from an EMBL/GenBank/DDBJ whole genome shotgun (WGS) entry which is preliminary data.</text>
</comment>
<evidence type="ECO:0000256" key="9">
    <source>
        <dbReference type="ARBA" id="ARBA00023136"/>
    </source>
</evidence>
<feature type="transmembrane region" description="Helical" evidence="10">
    <location>
        <begin position="198"/>
        <end position="216"/>
    </location>
</feature>
<keyword evidence="5" id="KW-0460">Magnesium</keyword>
<keyword evidence="6" id="KW-1278">Translocase</keyword>
<dbReference type="GO" id="GO:0012505">
    <property type="term" value="C:endomembrane system"/>
    <property type="evidence" value="ECO:0007669"/>
    <property type="project" value="UniProtKB-SubCell"/>
</dbReference>
<dbReference type="OrthoDB" id="288420at2759"/>
<feature type="transmembrane region" description="Helical" evidence="10">
    <location>
        <begin position="384"/>
        <end position="408"/>
    </location>
</feature>
<dbReference type="EMBL" id="CAJJDO010000141">
    <property type="protein sequence ID" value="CAD8205574.1"/>
    <property type="molecule type" value="Genomic_DNA"/>
</dbReference>
<feature type="transmembrane region" description="Helical" evidence="10">
    <location>
        <begin position="839"/>
        <end position="862"/>
    </location>
</feature>
<feature type="transmembrane region" description="Helical" evidence="10">
    <location>
        <begin position="1051"/>
        <end position="1070"/>
    </location>
</feature>
<keyword evidence="8" id="KW-0406">Ion transport</keyword>
<evidence type="ECO:0000313" key="11">
    <source>
        <dbReference type="EMBL" id="CAD8205574.1"/>
    </source>
</evidence>